<reference evidence="3" key="1">
    <citation type="journal article" date="2017" name="Nat. Microbiol.">
        <title>Global analysis of biosynthetic gene clusters reveals vast potential of secondary metabolite production in Penicillium species.</title>
        <authorList>
            <person name="Nielsen J.C."/>
            <person name="Grijseels S."/>
            <person name="Prigent S."/>
            <person name="Ji B."/>
            <person name="Dainat J."/>
            <person name="Nielsen K.F."/>
            <person name="Frisvad J.C."/>
            <person name="Workman M."/>
            <person name="Nielsen J."/>
        </authorList>
    </citation>
    <scope>NUCLEOTIDE SEQUENCE [LARGE SCALE GENOMIC DNA]</scope>
    <source>
        <strain evidence="3">IBT 24891</strain>
    </source>
</reference>
<proteinExistence type="predicted"/>
<feature type="transmembrane region" description="Helical" evidence="1">
    <location>
        <begin position="28"/>
        <end position="49"/>
    </location>
</feature>
<dbReference type="EMBL" id="MLKD01000007">
    <property type="protein sequence ID" value="OQE24434.1"/>
    <property type="molecule type" value="Genomic_DNA"/>
</dbReference>
<feature type="transmembrane region" description="Helical" evidence="1">
    <location>
        <begin position="146"/>
        <end position="166"/>
    </location>
</feature>
<comment type="caution">
    <text evidence="2">The sequence shown here is derived from an EMBL/GenBank/DDBJ whole genome shotgun (WGS) entry which is preliminary data.</text>
</comment>
<evidence type="ECO:0000313" key="3">
    <source>
        <dbReference type="Proteomes" id="UP000191285"/>
    </source>
</evidence>
<protein>
    <recommendedName>
        <fullName evidence="4">MARVEL domain-containing protein</fullName>
    </recommendedName>
</protein>
<name>A0A1V6TEI5_9EURO</name>
<keyword evidence="1" id="KW-1133">Transmembrane helix</keyword>
<accession>A0A1V6TEI5</accession>
<organism evidence="2 3">
    <name type="scientific">Penicillium steckii</name>
    <dbReference type="NCBI Taxonomy" id="303698"/>
    <lineage>
        <taxon>Eukaryota</taxon>
        <taxon>Fungi</taxon>
        <taxon>Dikarya</taxon>
        <taxon>Ascomycota</taxon>
        <taxon>Pezizomycotina</taxon>
        <taxon>Eurotiomycetes</taxon>
        <taxon>Eurotiomycetidae</taxon>
        <taxon>Eurotiales</taxon>
        <taxon>Aspergillaceae</taxon>
        <taxon>Penicillium</taxon>
    </lineage>
</organism>
<sequence>MSNYYQETYAGWYPDAVPRQQKKWLNFLSLRFGAIISTIAPIICFAWAYTQHQDGAVSTDGLGASWASINLGTAAYGFTWSTALFLVVLIFNCAVPPGFIIFFDCIAWLAQLITIIFYMQELGGWHAGGYGYSKNRTHEELYGAEVFGASMMLLGMVFNIVLMIVASRACHVQRKAKKQTAYPKIEDA</sequence>
<gene>
    <name evidence="2" type="ORF">PENSTE_c007G09907</name>
</gene>
<keyword evidence="1" id="KW-0812">Transmembrane</keyword>
<keyword evidence="3" id="KW-1185">Reference proteome</keyword>
<dbReference type="Proteomes" id="UP000191285">
    <property type="component" value="Unassembled WGS sequence"/>
</dbReference>
<feature type="transmembrane region" description="Helical" evidence="1">
    <location>
        <begin position="69"/>
        <end position="91"/>
    </location>
</feature>
<dbReference type="AlphaFoldDB" id="A0A1V6TEI5"/>
<feature type="transmembrane region" description="Helical" evidence="1">
    <location>
        <begin position="98"/>
        <end position="119"/>
    </location>
</feature>
<evidence type="ECO:0008006" key="4">
    <source>
        <dbReference type="Google" id="ProtNLM"/>
    </source>
</evidence>
<evidence type="ECO:0000256" key="1">
    <source>
        <dbReference type="SAM" id="Phobius"/>
    </source>
</evidence>
<dbReference type="OrthoDB" id="4361504at2759"/>
<evidence type="ECO:0000313" key="2">
    <source>
        <dbReference type="EMBL" id="OQE24434.1"/>
    </source>
</evidence>
<keyword evidence="1" id="KW-0472">Membrane</keyword>